<feature type="transmembrane region" description="Helical" evidence="1">
    <location>
        <begin position="181"/>
        <end position="204"/>
    </location>
</feature>
<comment type="caution">
    <text evidence="3">The sequence shown here is derived from an EMBL/GenBank/DDBJ whole genome shotgun (WGS) entry which is preliminary data.</text>
</comment>
<keyword evidence="1" id="KW-1133">Transmembrane helix</keyword>
<evidence type="ECO:0000256" key="1">
    <source>
        <dbReference type="SAM" id="Phobius"/>
    </source>
</evidence>
<keyword evidence="1" id="KW-0812">Transmembrane</keyword>
<feature type="transmembrane region" description="Helical" evidence="1">
    <location>
        <begin position="92"/>
        <end position="113"/>
    </location>
</feature>
<dbReference type="SUPFAM" id="SSF103481">
    <property type="entry name" value="Multidrug resistance efflux transporter EmrE"/>
    <property type="match status" value="1"/>
</dbReference>
<reference evidence="3 4" key="1">
    <citation type="submission" date="2017-04" db="EMBL/GenBank/DDBJ databases">
        <title>Unexpected and diverse lifestyles within the genus Limnohabitans.</title>
        <authorList>
            <person name="Kasalicky V."/>
            <person name="Mehrshad M."/>
            <person name="Andrei S.-A."/>
            <person name="Salcher M."/>
            <person name="Kratochvilova H."/>
            <person name="Simek K."/>
            <person name="Ghai R."/>
        </authorList>
    </citation>
    <scope>NUCLEOTIDE SEQUENCE [LARGE SCALE GENOMIC DNA]</scope>
    <source>
        <strain evidence="3 4">MWH-C5</strain>
    </source>
</reference>
<dbReference type="RefSeq" id="WP_108402094.1">
    <property type="nucleotide sequence ID" value="NZ_NESP01000001.1"/>
</dbReference>
<evidence type="ECO:0000313" key="3">
    <source>
        <dbReference type="EMBL" id="PUE59442.1"/>
    </source>
</evidence>
<dbReference type="PANTHER" id="PTHR22911">
    <property type="entry name" value="ACYL-MALONYL CONDENSING ENZYME-RELATED"/>
    <property type="match status" value="1"/>
</dbReference>
<dbReference type="InterPro" id="IPR037185">
    <property type="entry name" value="EmrE-like"/>
</dbReference>
<feature type="transmembrane region" description="Helical" evidence="1">
    <location>
        <begin position="263"/>
        <end position="285"/>
    </location>
</feature>
<dbReference type="EMBL" id="NESP01000001">
    <property type="protein sequence ID" value="PUE59442.1"/>
    <property type="molecule type" value="Genomic_DNA"/>
</dbReference>
<feature type="transmembrane region" description="Helical" evidence="1">
    <location>
        <begin position="125"/>
        <end position="146"/>
    </location>
</feature>
<dbReference type="AlphaFoldDB" id="A0A315EU15"/>
<dbReference type="InterPro" id="IPR000620">
    <property type="entry name" value="EamA_dom"/>
</dbReference>
<feature type="transmembrane region" description="Helical" evidence="1">
    <location>
        <begin position="238"/>
        <end position="256"/>
    </location>
</feature>
<feature type="transmembrane region" description="Helical" evidence="1">
    <location>
        <begin position="152"/>
        <end position="169"/>
    </location>
</feature>
<keyword evidence="4" id="KW-1185">Reference proteome</keyword>
<sequence length="319" mass="34299">MTTRPLLAVLALALNALVWGLSWWPLRQLDADGLHPLWTTAAVFILATVVLIFISPSSWRYFKQHPQLWWLMAASGLTNVGFNWAVTTGDVVRVVLLFYLMPTWSLLLAWWLLGERPTRGALMRLGLALLGVVLVLKTPESAWPLPQDLSDVLALLGGFCFALTNIWLLRLQHTPESARMVAMFSGGALMAVACAVLATAAGVVPTAQVFAVPLESHGVSGLLTWLTDAFVTQQVATWAPWVLGLSAAFLVSNFALQYGAARLSAHTTAMVMMSEVVFASVSSVALGASTLTWRVGLGGGMIVLAALLASQAHTDKNHA</sequence>
<dbReference type="Proteomes" id="UP000251341">
    <property type="component" value="Unassembled WGS sequence"/>
</dbReference>
<dbReference type="GO" id="GO:0016020">
    <property type="term" value="C:membrane"/>
    <property type="evidence" value="ECO:0007669"/>
    <property type="project" value="InterPro"/>
</dbReference>
<evidence type="ECO:0000259" key="2">
    <source>
        <dbReference type="Pfam" id="PF00892"/>
    </source>
</evidence>
<feature type="domain" description="EamA" evidence="2">
    <location>
        <begin position="7"/>
        <end position="136"/>
    </location>
</feature>
<evidence type="ECO:0000313" key="4">
    <source>
        <dbReference type="Proteomes" id="UP000251341"/>
    </source>
</evidence>
<feature type="transmembrane region" description="Helical" evidence="1">
    <location>
        <begin position="291"/>
        <end position="309"/>
    </location>
</feature>
<feature type="transmembrane region" description="Helical" evidence="1">
    <location>
        <begin position="68"/>
        <end position="86"/>
    </location>
</feature>
<feature type="transmembrane region" description="Helical" evidence="1">
    <location>
        <begin position="36"/>
        <end position="56"/>
    </location>
</feature>
<name>A0A315EU15_9BURK</name>
<accession>A0A315EU15</accession>
<dbReference type="Pfam" id="PF00892">
    <property type="entry name" value="EamA"/>
    <property type="match status" value="1"/>
</dbReference>
<organism evidence="3 4">
    <name type="scientific">Limnohabitans curvus</name>
    <dbReference type="NCBI Taxonomy" id="323423"/>
    <lineage>
        <taxon>Bacteria</taxon>
        <taxon>Pseudomonadati</taxon>
        <taxon>Pseudomonadota</taxon>
        <taxon>Betaproteobacteria</taxon>
        <taxon>Burkholderiales</taxon>
        <taxon>Comamonadaceae</taxon>
        <taxon>Limnohabitans</taxon>
    </lineage>
</organism>
<gene>
    <name evidence="3" type="ORF">B9Z44_07590</name>
</gene>
<proteinExistence type="predicted"/>
<keyword evidence="1" id="KW-0472">Membrane</keyword>
<dbReference type="PANTHER" id="PTHR22911:SF79">
    <property type="entry name" value="MOBA-LIKE NTP TRANSFERASE DOMAIN-CONTAINING PROTEIN"/>
    <property type="match status" value="1"/>
</dbReference>
<protein>
    <submittedName>
        <fullName evidence="3">EamA family transporter</fullName>
    </submittedName>
</protein>